<feature type="region of interest" description="Disordered" evidence="1">
    <location>
        <begin position="12"/>
        <end position="43"/>
    </location>
</feature>
<dbReference type="Proteomes" id="UP000001685">
    <property type="component" value="Chromosome"/>
</dbReference>
<dbReference type="HOGENOM" id="CLU_2810580_0_0_11"/>
<evidence type="ECO:0000256" key="1">
    <source>
        <dbReference type="SAM" id="MobiDB-lite"/>
    </source>
</evidence>
<dbReference type="AlphaFoldDB" id="B1VVA3"/>
<feature type="compositionally biased region" description="Basic residues" evidence="1">
    <location>
        <begin position="12"/>
        <end position="21"/>
    </location>
</feature>
<protein>
    <submittedName>
        <fullName evidence="2">Uncharacterized protein</fullName>
    </submittedName>
</protein>
<dbReference type="KEGG" id="sgr:SGR_1258"/>
<sequence>MLPDLFLARLRGPGRARGTPRRHGDWLDDSSGESTDAPSFPPEAADRSCDCALDWITLRHSHGCRLS</sequence>
<evidence type="ECO:0000313" key="3">
    <source>
        <dbReference type="Proteomes" id="UP000001685"/>
    </source>
</evidence>
<evidence type="ECO:0000313" key="2">
    <source>
        <dbReference type="EMBL" id="BAG18087.1"/>
    </source>
</evidence>
<dbReference type="EMBL" id="AP009493">
    <property type="protein sequence ID" value="BAG18087.1"/>
    <property type="molecule type" value="Genomic_DNA"/>
</dbReference>
<gene>
    <name evidence="2" type="ordered locus">SGR_1258</name>
</gene>
<reference evidence="3" key="1">
    <citation type="journal article" date="2008" name="J. Bacteriol.">
        <title>Genome sequence of the streptomycin-producing microorganism Streptomyces griseus IFO 13350.</title>
        <authorList>
            <person name="Ohnishi Y."/>
            <person name="Ishikawa J."/>
            <person name="Hara H."/>
            <person name="Suzuki H."/>
            <person name="Ikenoya M."/>
            <person name="Ikeda H."/>
            <person name="Yamashita A."/>
            <person name="Hattori M."/>
            <person name="Horinouchi S."/>
        </authorList>
    </citation>
    <scope>NUCLEOTIDE SEQUENCE [LARGE SCALE GENOMIC DNA]</scope>
    <source>
        <strain evidence="3">JCM 4626 / NBRC 13350</strain>
    </source>
</reference>
<organism evidence="2 3">
    <name type="scientific">Streptomyces griseus subsp. griseus (strain JCM 4626 / CBS 651.72 / NBRC 13350 / KCC S-0626 / ISP 5235)</name>
    <dbReference type="NCBI Taxonomy" id="455632"/>
    <lineage>
        <taxon>Bacteria</taxon>
        <taxon>Bacillati</taxon>
        <taxon>Actinomycetota</taxon>
        <taxon>Actinomycetes</taxon>
        <taxon>Kitasatosporales</taxon>
        <taxon>Streptomycetaceae</taxon>
        <taxon>Streptomyces</taxon>
    </lineage>
</organism>
<proteinExistence type="predicted"/>
<accession>B1VVA3</accession>
<name>B1VVA3_STRGG</name>